<reference evidence="3" key="1">
    <citation type="journal article" date="2019" name="Int. J. Syst. Evol. Microbiol.">
        <title>The Global Catalogue of Microorganisms (GCM) 10K type strain sequencing project: providing services to taxonomists for standard genome sequencing and annotation.</title>
        <authorList>
            <consortium name="The Broad Institute Genomics Platform"/>
            <consortium name="The Broad Institute Genome Sequencing Center for Infectious Disease"/>
            <person name="Wu L."/>
            <person name="Ma J."/>
        </authorList>
    </citation>
    <scope>NUCLEOTIDE SEQUENCE [LARGE SCALE GENOMIC DNA]</scope>
    <source>
        <strain evidence="3">JCM 18303</strain>
    </source>
</reference>
<keyword evidence="1" id="KW-0472">Membrane</keyword>
<evidence type="ECO:0008006" key="4">
    <source>
        <dbReference type="Google" id="ProtNLM"/>
    </source>
</evidence>
<dbReference type="EMBL" id="BAABJP010000004">
    <property type="protein sequence ID" value="GAA5149463.1"/>
    <property type="molecule type" value="Genomic_DNA"/>
</dbReference>
<keyword evidence="1" id="KW-0812">Transmembrane</keyword>
<evidence type="ECO:0000313" key="3">
    <source>
        <dbReference type="Proteomes" id="UP001428817"/>
    </source>
</evidence>
<evidence type="ECO:0000256" key="1">
    <source>
        <dbReference type="SAM" id="Phobius"/>
    </source>
</evidence>
<sequence>MSEEGVLAVSLIAALAVLPGLFLKRRKPPGFLPRAALSGGLLFLVWAVMRQGFVPVGVVLEQFRDDMADLGEVASNAGMLLGALLLGFLLPYWQARVWTGNGAPVSTPPAPPVGGNIATMPTVALPVGVRHTVRRVDHMAIGIGLSGALAALAIGSYGDDKQTALTIVLALGVGLQALLAGMDLGAARPANAPTGPGGLVARVALLAAAPVFGAAVLGTFLSDELAQIGLSGLAAGALLHIVARSMANISRMAAPAMYLGVISGLWSGLMLYVVIIGLWGSEE</sequence>
<proteinExistence type="predicted"/>
<name>A0ABP9PNK8_9PSEU</name>
<feature type="transmembrane region" description="Helical" evidence="1">
    <location>
        <begin position="225"/>
        <end position="243"/>
    </location>
</feature>
<feature type="transmembrane region" description="Helical" evidence="1">
    <location>
        <begin position="35"/>
        <end position="53"/>
    </location>
</feature>
<keyword evidence="3" id="KW-1185">Reference proteome</keyword>
<feature type="transmembrane region" description="Helical" evidence="1">
    <location>
        <begin position="139"/>
        <end position="158"/>
    </location>
</feature>
<evidence type="ECO:0000313" key="2">
    <source>
        <dbReference type="EMBL" id="GAA5149463.1"/>
    </source>
</evidence>
<protein>
    <recommendedName>
        <fullName evidence="4">DUF819 family protein</fullName>
    </recommendedName>
</protein>
<dbReference type="Proteomes" id="UP001428817">
    <property type="component" value="Unassembled WGS sequence"/>
</dbReference>
<feature type="transmembrane region" description="Helical" evidence="1">
    <location>
        <begin position="255"/>
        <end position="279"/>
    </location>
</feature>
<feature type="transmembrane region" description="Helical" evidence="1">
    <location>
        <begin position="199"/>
        <end position="219"/>
    </location>
</feature>
<accession>A0ABP9PNK8</accession>
<feature type="transmembrane region" description="Helical" evidence="1">
    <location>
        <begin position="73"/>
        <end position="93"/>
    </location>
</feature>
<comment type="caution">
    <text evidence="2">The sequence shown here is derived from an EMBL/GenBank/DDBJ whole genome shotgun (WGS) entry which is preliminary data.</text>
</comment>
<feature type="transmembrane region" description="Helical" evidence="1">
    <location>
        <begin position="164"/>
        <end position="187"/>
    </location>
</feature>
<organism evidence="2 3">
    <name type="scientific">Pseudonocardia eucalypti</name>
    <dbReference type="NCBI Taxonomy" id="648755"/>
    <lineage>
        <taxon>Bacteria</taxon>
        <taxon>Bacillati</taxon>
        <taxon>Actinomycetota</taxon>
        <taxon>Actinomycetes</taxon>
        <taxon>Pseudonocardiales</taxon>
        <taxon>Pseudonocardiaceae</taxon>
        <taxon>Pseudonocardia</taxon>
    </lineage>
</organism>
<gene>
    <name evidence="2" type="ORF">GCM10023321_13360</name>
</gene>
<dbReference type="RefSeq" id="WP_185062879.1">
    <property type="nucleotide sequence ID" value="NZ_BAABJP010000004.1"/>
</dbReference>
<feature type="transmembrane region" description="Helical" evidence="1">
    <location>
        <begin position="6"/>
        <end position="23"/>
    </location>
</feature>
<keyword evidence="1" id="KW-1133">Transmembrane helix</keyword>